<comment type="function">
    <text evidence="2">Involved in the biosynthesis of the iron-molybdenum cofactor (FeMo-co or M-cluster) found in the dinitrogenase enzyme of the nitrogenase complex in nitrogen-fixing microorganisms. NifB catalyzes the crucial step of radical SAM-dependent carbide insertion that occurs concomitant with the insertion of a 9th sulfur and the rearrangement/coupling of two [4Fe-4S] clusters into a [8Fe-9S-C] cluster, the precursor to the M-cluster.</text>
</comment>
<reference evidence="16" key="1">
    <citation type="submission" date="2021-11" db="EMBL/GenBank/DDBJ databases">
        <authorList>
            <person name="Qingchun L."/>
            <person name="Dong Z."/>
            <person name="Zongwei Q."/>
            <person name="Jia Z."/>
            <person name="Duotao L."/>
        </authorList>
    </citation>
    <scope>NUCLEOTIDE SEQUENCE</scope>
    <source>
        <strain evidence="16">WLY-B-L2</strain>
    </source>
</reference>
<keyword evidence="10" id="KW-0411">Iron-sulfur</keyword>
<comment type="similarity">
    <text evidence="4">Belongs to the radical SAM superfamily. NifB family.</text>
</comment>
<dbReference type="PANTHER" id="PTHR43787:SF13">
    <property type="entry name" value="FEMO COFACTOR BIOSYNTHESIS PROTEIN NIFB"/>
    <property type="match status" value="1"/>
</dbReference>
<protein>
    <recommendedName>
        <fullName evidence="5">FeMo cofactor biosynthesis protein NifB</fullName>
    </recommendedName>
    <alternativeName>
        <fullName evidence="14">Nitrogenase cofactor maturase NifB</fullName>
    </alternativeName>
    <alternativeName>
        <fullName evidence="13">Radical SAM assemblase NifB</fullName>
    </alternativeName>
</protein>
<keyword evidence="8" id="KW-0479">Metal-binding</keyword>
<keyword evidence="9" id="KW-0408">Iron</keyword>
<comment type="cofactor">
    <cofactor evidence="1">
        <name>[4Fe-4S] cluster</name>
        <dbReference type="ChEBI" id="CHEBI:49883"/>
    </cofactor>
</comment>
<dbReference type="NCBIfam" id="TIGR01290">
    <property type="entry name" value="nifB"/>
    <property type="match status" value="1"/>
</dbReference>
<keyword evidence="6" id="KW-0004">4Fe-4S</keyword>
<dbReference type="InterPro" id="IPR034165">
    <property type="entry name" value="NifB_C"/>
</dbReference>
<evidence type="ECO:0000256" key="2">
    <source>
        <dbReference type="ARBA" id="ARBA00003522"/>
    </source>
</evidence>
<dbReference type="SUPFAM" id="SSF102114">
    <property type="entry name" value="Radical SAM enzymes"/>
    <property type="match status" value="1"/>
</dbReference>
<dbReference type="RefSeq" id="WP_150355604.1">
    <property type="nucleotide sequence ID" value="NZ_JAJJPB010000011.1"/>
</dbReference>
<dbReference type="SFLD" id="SFLDG01067">
    <property type="entry name" value="SPASM/twitch_domain_containing"/>
    <property type="match status" value="1"/>
</dbReference>
<dbReference type="SFLD" id="SFLDF00281">
    <property type="entry name" value="FeMo_cofactor_biosynthesis_pro"/>
    <property type="match status" value="1"/>
</dbReference>
<dbReference type="InterPro" id="IPR007197">
    <property type="entry name" value="rSAM"/>
</dbReference>
<organism evidence="16 17">
    <name type="scientific">Clostridium aromativorans</name>
    <dbReference type="NCBI Taxonomy" id="2836848"/>
    <lineage>
        <taxon>Bacteria</taxon>
        <taxon>Bacillati</taxon>
        <taxon>Bacillota</taxon>
        <taxon>Clostridia</taxon>
        <taxon>Eubacteriales</taxon>
        <taxon>Clostridiaceae</taxon>
        <taxon>Clostridium</taxon>
    </lineage>
</organism>
<name>A0ABS8N5W5_9CLOT</name>
<dbReference type="CDD" id="cd01335">
    <property type="entry name" value="Radical_SAM"/>
    <property type="match status" value="1"/>
</dbReference>
<evidence type="ECO:0000256" key="11">
    <source>
        <dbReference type="ARBA" id="ARBA00023231"/>
    </source>
</evidence>
<evidence type="ECO:0000256" key="14">
    <source>
        <dbReference type="ARBA" id="ARBA00032102"/>
    </source>
</evidence>
<evidence type="ECO:0000256" key="9">
    <source>
        <dbReference type="ARBA" id="ARBA00023004"/>
    </source>
</evidence>
<dbReference type="InterPro" id="IPR013785">
    <property type="entry name" value="Aldolase_TIM"/>
</dbReference>
<dbReference type="SFLD" id="SFLDS00029">
    <property type="entry name" value="Radical_SAM"/>
    <property type="match status" value="1"/>
</dbReference>
<dbReference type="PROSITE" id="PS51918">
    <property type="entry name" value="RADICAL_SAM"/>
    <property type="match status" value="1"/>
</dbReference>
<dbReference type="Gene3D" id="3.20.20.70">
    <property type="entry name" value="Aldolase class I"/>
    <property type="match status" value="1"/>
</dbReference>
<dbReference type="Pfam" id="PF02579">
    <property type="entry name" value="Nitro_FeMo-Co"/>
    <property type="match status" value="1"/>
</dbReference>
<keyword evidence="7" id="KW-0949">S-adenosyl-L-methionine</keyword>
<dbReference type="Pfam" id="PF04055">
    <property type="entry name" value="Radical_SAM"/>
    <property type="match status" value="1"/>
</dbReference>
<dbReference type="InterPro" id="IPR000385">
    <property type="entry name" value="MoaA_NifB_PqqE_Fe-S-bd_CS"/>
</dbReference>
<evidence type="ECO:0000313" key="17">
    <source>
        <dbReference type="Proteomes" id="UP001165422"/>
    </source>
</evidence>
<evidence type="ECO:0000256" key="12">
    <source>
        <dbReference type="ARBA" id="ARBA00023239"/>
    </source>
</evidence>
<evidence type="ECO:0000256" key="3">
    <source>
        <dbReference type="ARBA" id="ARBA00005155"/>
    </source>
</evidence>
<evidence type="ECO:0000256" key="4">
    <source>
        <dbReference type="ARBA" id="ARBA00006804"/>
    </source>
</evidence>
<dbReference type="Gene3D" id="3.30.420.130">
    <property type="entry name" value="Dinitrogenase iron-molybdenum cofactor biosynthesis domain"/>
    <property type="match status" value="1"/>
</dbReference>
<evidence type="ECO:0000256" key="13">
    <source>
        <dbReference type="ARBA" id="ARBA00030926"/>
    </source>
</evidence>
<comment type="pathway">
    <text evidence="3">Cofactor biosynthesis; Fe-Mo cofactor biosynthesis.</text>
</comment>
<dbReference type="PROSITE" id="PS01305">
    <property type="entry name" value="MOAA_NIFB_PQQE"/>
    <property type="match status" value="1"/>
</dbReference>
<gene>
    <name evidence="16" type="primary">nifB</name>
    <name evidence="16" type="ORF">LN736_10125</name>
</gene>
<accession>A0ABS8N5W5</accession>
<evidence type="ECO:0000256" key="1">
    <source>
        <dbReference type="ARBA" id="ARBA00001966"/>
    </source>
</evidence>
<dbReference type="SMART" id="SM00729">
    <property type="entry name" value="Elp3"/>
    <property type="match status" value="1"/>
</dbReference>
<evidence type="ECO:0000313" key="16">
    <source>
        <dbReference type="EMBL" id="MCC9295211.1"/>
    </source>
</evidence>
<dbReference type="InterPro" id="IPR005980">
    <property type="entry name" value="Nase_CF_NifB"/>
</dbReference>
<dbReference type="SFLD" id="SFLDG01068">
    <property type="entry name" value="FeMo_cofactor_biosynthesis_pro"/>
    <property type="match status" value="1"/>
</dbReference>
<dbReference type="InterPro" id="IPR003731">
    <property type="entry name" value="Di-Nase_FeMo-co_biosynth"/>
</dbReference>
<dbReference type="CDD" id="cd00852">
    <property type="entry name" value="NifB"/>
    <property type="match status" value="1"/>
</dbReference>
<evidence type="ECO:0000256" key="5">
    <source>
        <dbReference type="ARBA" id="ARBA00021702"/>
    </source>
</evidence>
<evidence type="ECO:0000259" key="15">
    <source>
        <dbReference type="PROSITE" id="PS51918"/>
    </source>
</evidence>
<keyword evidence="17" id="KW-1185">Reference proteome</keyword>
<dbReference type="SUPFAM" id="SSF53146">
    <property type="entry name" value="Nitrogenase accessory factor-like"/>
    <property type="match status" value="1"/>
</dbReference>
<dbReference type="PANTHER" id="PTHR43787">
    <property type="entry name" value="FEMO COFACTOR BIOSYNTHESIS PROTEIN NIFB-RELATED"/>
    <property type="match status" value="1"/>
</dbReference>
<feature type="domain" description="Radical SAM core" evidence="15">
    <location>
        <begin position="23"/>
        <end position="265"/>
    </location>
</feature>
<evidence type="ECO:0000256" key="8">
    <source>
        <dbReference type="ARBA" id="ARBA00022723"/>
    </source>
</evidence>
<evidence type="ECO:0000256" key="7">
    <source>
        <dbReference type="ARBA" id="ARBA00022691"/>
    </source>
</evidence>
<dbReference type="InterPro" id="IPR006638">
    <property type="entry name" value="Elp3/MiaA/NifB-like_rSAM"/>
</dbReference>
<proteinExistence type="inferred from homology"/>
<dbReference type="InterPro" id="IPR036105">
    <property type="entry name" value="DiNase_FeMo-co_biosyn_sf"/>
</dbReference>
<keyword evidence="11" id="KW-0535">Nitrogen fixation</keyword>
<dbReference type="Proteomes" id="UP001165422">
    <property type="component" value="Unassembled WGS sequence"/>
</dbReference>
<sequence length="430" mass="48740">MPINFAREIEKKTFQHPCYNCIAHKYARMHIPVAPKCNVSCNFCNRKYDCVNESRPGVTSGILSPEEARDKFKIVKNKIKNLTVVGIAGPGDPLANFEETKKSIELIKEECPDITFCLSTNGLMLPAYAEELIKLGVTHVTITINAVDPEIDAQIYKYINYRGSTFVGPQAGKILLDNQLTGLRYLTEKGIVCKVNIVMIKGINDAHIPEIVKKVKECGAYMTNIMPLIPVKGSVFENRDTVDESELKSMRKKCEPYLKQMYHCRQCRADAIGSLNEDVSAQFRNYKKNVISIDKSEKIYKDDNKTGKVNRGYRFAVASSSGDYVDEHFGHVSQFYIYDVLDENIKFYEKRDVERYCNGQQECTGHDDRISGIIKCIEDCNGVLVLRIGFEPVIRLHEKGIKVFQMYSTIEEGIEKAVKLMSQVDKSSDS</sequence>
<keyword evidence="12" id="KW-0456">Lyase</keyword>
<evidence type="ECO:0000256" key="6">
    <source>
        <dbReference type="ARBA" id="ARBA00022485"/>
    </source>
</evidence>
<dbReference type="InterPro" id="IPR058240">
    <property type="entry name" value="rSAM_sf"/>
</dbReference>
<evidence type="ECO:0000256" key="10">
    <source>
        <dbReference type="ARBA" id="ARBA00023014"/>
    </source>
</evidence>
<comment type="caution">
    <text evidence="16">The sequence shown here is derived from an EMBL/GenBank/DDBJ whole genome shotgun (WGS) entry which is preliminary data.</text>
</comment>
<dbReference type="EMBL" id="JAJJPB010000011">
    <property type="protein sequence ID" value="MCC9295211.1"/>
    <property type="molecule type" value="Genomic_DNA"/>
</dbReference>